<dbReference type="Pfam" id="PF00593">
    <property type="entry name" value="TonB_dep_Rec_b-barrel"/>
    <property type="match status" value="1"/>
</dbReference>
<evidence type="ECO:0000313" key="15">
    <source>
        <dbReference type="Proteomes" id="UP000614216"/>
    </source>
</evidence>
<dbReference type="GO" id="GO:0009279">
    <property type="term" value="C:cell outer membrane"/>
    <property type="evidence" value="ECO:0007669"/>
    <property type="project" value="UniProtKB-SubCell"/>
</dbReference>
<dbReference type="GO" id="GO:0015344">
    <property type="term" value="F:siderophore uptake transmembrane transporter activity"/>
    <property type="evidence" value="ECO:0007669"/>
    <property type="project" value="TreeGrafter"/>
</dbReference>
<dbReference type="PANTHER" id="PTHR30069:SF29">
    <property type="entry name" value="HEMOGLOBIN AND HEMOGLOBIN-HAPTOGLOBIN-BINDING PROTEIN 1-RELATED"/>
    <property type="match status" value="1"/>
</dbReference>
<dbReference type="Pfam" id="PF13715">
    <property type="entry name" value="CarbopepD_reg_2"/>
    <property type="match status" value="1"/>
</dbReference>
<keyword evidence="2 10" id="KW-0813">Transport</keyword>
<feature type="domain" description="TonB-dependent receptor plug" evidence="13">
    <location>
        <begin position="241"/>
        <end position="313"/>
    </location>
</feature>
<evidence type="ECO:0000259" key="13">
    <source>
        <dbReference type="Pfam" id="PF07715"/>
    </source>
</evidence>
<keyword evidence="5" id="KW-0732">Signal</keyword>
<dbReference type="EMBL" id="JAEUGD010000067">
    <property type="protein sequence ID" value="MBL6449780.1"/>
    <property type="molecule type" value="Genomic_DNA"/>
</dbReference>
<name>A0A937KGT5_9BACT</name>
<keyword evidence="9 10" id="KW-0998">Cell outer membrane</keyword>
<evidence type="ECO:0000256" key="11">
    <source>
        <dbReference type="RuleBase" id="RU003357"/>
    </source>
</evidence>
<evidence type="ECO:0000256" key="5">
    <source>
        <dbReference type="ARBA" id="ARBA00022729"/>
    </source>
</evidence>
<dbReference type="Proteomes" id="UP000614216">
    <property type="component" value="Unassembled WGS sequence"/>
</dbReference>
<dbReference type="InterPro" id="IPR012910">
    <property type="entry name" value="Plug_dom"/>
</dbReference>
<keyword evidence="4 10" id="KW-0812">Transmembrane</keyword>
<dbReference type="InterPro" id="IPR036942">
    <property type="entry name" value="Beta-barrel_TonB_sf"/>
</dbReference>
<evidence type="ECO:0000256" key="6">
    <source>
        <dbReference type="ARBA" id="ARBA00023077"/>
    </source>
</evidence>
<dbReference type="SUPFAM" id="SSF49464">
    <property type="entry name" value="Carboxypeptidase regulatory domain-like"/>
    <property type="match status" value="1"/>
</dbReference>
<protein>
    <submittedName>
        <fullName evidence="14">TonB-dependent receptor</fullName>
    </submittedName>
</protein>
<comment type="subcellular location">
    <subcellularLocation>
        <location evidence="1 10">Cell outer membrane</location>
        <topology evidence="1 10">Multi-pass membrane protein</topology>
    </subcellularLocation>
</comment>
<keyword evidence="15" id="KW-1185">Reference proteome</keyword>
<dbReference type="InterPro" id="IPR039426">
    <property type="entry name" value="TonB-dep_rcpt-like"/>
</dbReference>
<keyword evidence="6 11" id="KW-0798">TonB box</keyword>
<comment type="caution">
    <text evidence="14">The sequence shown here is derived from an EMBL/GenBank/DDBJ whole genome shotgun (WGS) entry which is preliminary data.</text>
</comment>
<dbReference type="Gene3D" id="2.60.40.1120">
    <property type="entry name" value="Carboxypeptidase-like, regulatory domain"/>
    <property type="match status" value="1"/>
</dbReference>
<evidence type="ECO:0000256" key="2">
    <source>
        <dbReference type="ARBA" id="ARBA00022448"/>
    </source>
</evidence>
<evidence type="ECO:0000256" key="3">
    <source>
        <dbReference type="ARBA" id="ARBA00022452"/>
    </source>
</evidence>
<reference evidence="14" key="1">
    <citation type="submission" date="2021-01" db="EMBL/GenBank/DDBJ databases">
        <title>Fulvivirga kasyanovii gen. nov., sp nov., a novel member of the phylum Bacteroidetes isolated from seawater in a mussel farm.</title>
        <authorList>
            <person name="Zhao L.-H."/>
            <person name="Wang Z.-J."/>
        </authorList>
    </citation>
    <scope>NUCLEOTIDE SEQUENCE</scope>
    <source>
        <strain evidence="14">29W222</strain>
    </source>
</reference>
<dbReference type="PROSITE" id="PS52016">
    <property type="entry name" value="TONB_DEPENDENT_REC_3"/>
    <property type="match status" value="1"/>
</dbReference>
<dbReference type="Pfam" id="PF07715">
    <property type="entry name" value="Plug"/>
    <property type="match status" value="1"/>
</dbReference>
<evidence type="ECO:0000313" key="14">
    <source>
        <dbReference type="EMBL" id="MBL6449780.1"/>
    </source>
</evidence>
<dbReference type="InterPro" id="IPR008969">
    <property type="entry name" value="CarboxyPept-like_regulatory"/>
</dbReference>
<dbReference type="InterPro" id="IPR037066">
    <property type="entry name" value="Plug_dom_sf"/>
</dbReference>
<evidence type="ECO:0000256" key="9">
    <source>
        <dbReference type="ARBA" id="ARBA00023237"/>
    </source>
</evidence>
<feature type="domain" description="TonB-dependent receptor-like beta-barrel" evidence="12">
    <location>
        <begin position="373"/>
        <end position="821"/>
    </location>
</feature>
<comment type="similarity">
    <text evidence="10 11">Belongs to the TonB-dependent receptor family.</text>
</comment>
<keyword evidence="7 10" id="KW-0472">Membrane</keyword>
<accession>A0A937KGT5</accession>
<dbReference type="Gene3D" id="2.170.130.10">
    <property type="entry name" value="TonB-dependent receptor, plug domain"/>
    <property type="match status" value="1"/>
</dbReference>
<evidence type="ECO:0000256" key="4">
    <source>
        <dbReference type="ARBA" id="ARBA00022692"/>
    </source>
</evidence>
<dbReference type="PANTHER" id="PTHR30069">
    <property type="entry name" value="TONB-DEPENDENT OUTER MEMBRANE RECEPTOR"/>
    <property type="match status" value="1"/>
</dbReference>
<dbReference type="SUPFAM" id="SSF56935">
    <property type="entry name" value="Porins"/>
    <property type="match status" value="1"/>
</dbReference>
<evidence type="ECO:0000256" key="8">
    <source>
        <dbReference type="ARBA" id="ARBA00023170"/>
    </source>
</evidence>
<keyword evidence="3 10" id="KW-1134">Transmembrane beta strand</keyword>
<dbReference type="GO" id="GO:0044718">
    <property type="term" value="P:siderophore transmembrane transport"/>
    <property type="evidence" value="ECO:0007669"/>
    <property type="project" value="TreeGrafter"/>
</dbReference>
<dbReference type="AlphaFoldDB" id="A0A937KGT5"/>
<evidence type="ECO:0000259" key="12">
    <source>
        <dbReference type="Pfam" id="PF00593"/>
    </source>
</evidence>
<organism evidence="14 15">
    <name type="scientific">Fulvivirga marina</name>
    <dbReference type="NCBI Taxonomy" id="2494733"/>
    <lineage>
        <taxon>Bacteria</taxon>
        <taxon>Pseudomonadati</taxon>
        <taxon>Bacteroidota</taxon>
        <taxon>Cytophagia</taxon>
        <taxon>Cytophagales</taxon>
        <taxon>Fulvivirgaceae</taxon>
        <taxon>Fulvivirga</taxon>
    </lineage>
</organism>
<proteinExistence type="inferred from homology"/>
<evidence type="ECO:0000256" key="7">
    <source>
        <dbReference type="ARBA" id="ARBA00023136"/>
    </source>
</evidence>
<gene>
    <name evidence="14" type="ORF">JMN32_25945</name>
</gene>
<evidence type="ECO:0000256" key="10">
    <source>
        <dbReference type="PROSITE-ProRule" id="PRU01360"/>
    </source>
</evidence>
<keyword evidence="8 14" id="KW-0675">Receptor</keyword>
<evidence type="ECO:0000256" key="1">
    <source>
        <dbReference type="ARBA" id="ARBA00004571"/>
    </source>
</evidence>
<dbReference type="InterPro" id="IPR000531">
    <property type="entry name" value="Beta-barrel_TonB"/>
</dbReference>
<dbReference type="Gene3D" id="2.40.170.20">
    <property type="entry name" value="TonB-dependent receptor, beta-barrel domain"/>
    <property type="match status" value="1"/>
</dbReference>
<sequence>MGLGCLSLKAQNLKDVFVDPSDNGKIFSEFLYDLEKKYGVDFIFDEQKIQALTVNGIQERIRIIDYLDYYLVQYKVVKTHDNILFIVDKHLGEEFGKRKDNYVAVKANTKGGIVTLEGVVTDAGTDDPIVGAQVYISKLNKGALTDVNGRFKFSVDPDTYKIDIRFVGYETTTLIVAFSPYGDQQQIESSIFPESKELDGVTITAERIDRNVTSELTGVEALGIETIKSLPTFLGEVDPIKSLTTLPGVSTVGELSSGFNVRGGETGQNLILQDGATIYNPAHMFGFFSAFNPDMVSDVVLYKGGGPANFGSRVSSVLDVKLRNGDAGKHKVSGGVGLVSSRLTVEGPIKRSKSSYLLGGRISYSNWLLKATDDIQLQNSSAEFYDVTAKVFQTINENNFITVSGYRSSDGFQLASDSTFSWETTNASIRWDHTFNQNLSSSVNVASSNYLSKVDNPDPIEGFTYENAINNIRLKAEFNYSKDDKLKLLAGIEGEGLIIEPGRLEPLIEGSNVIGSDMNDQRALETAAYLQSNVQLSAKLSLSAGLRYSRFMRLGSDEIYKFDYADINGRYPAIVDTLVYEDGDVIKSFGGLEPRVSLRFLLSESSSLKASYYRGYQYLHLISNTTSTTPQDYWVASGPYLKPAMGDQFSLGAFKNFKDNVYELSVEGFYKQVSNSIDYIEGADITLNPSLEAGLTSGKGLAYGVEFLLKKNQGTVNGWIAYTFSRSLRKFDSDVHETKVINKGDYYPATYDQPHNLSLVFNYRLGGRATFSTNFSYSTGRPITIPVSKFSYEAYLSVLNYSERNEYRIPDYHRLDFSLTIKDKPRKNKRFMGEWIISVFNVYSRNNAYSIFFDRYGKASKLSVLGSAFPSISYNFTF</sequence>